<dbReference type="Gene3D" id="1.10.486.10">
    <property type="entry name" value="PCRA, domain 4"/>
    <property type="match status" value="1"/>
</dbReference>
<feature type="region of interest" description="Disordered" evidence="16">
    <location>
        <begin position="481"/>
        <end position="544"/>
    </location>
</feature>
<name>B2GL29_KOCRD</name>
<dbReference type="GO" id="GO:0005829">
    <property type="term" value="C:cytosol"/>
    <property type="evidence" value="ECO:0007669"/>
    <property type="project" value="TreeGrafter"/>
</dbReference>
<feature type="domain" description="UvrD-like helicase C-terminal" evidence="18">
    <location>
        <begin position="337"/>
        <end position="777"/>
    </location>
</feature>
<dbReference type="InterPro" id="IPR038726">
    <property type="entry name" value="PDDEXK_AddAB-type"/>
</dbReference>
<feature type="compositionally biased region" description="Acidic residues" evidence="16">
    <location>
        <begin position="515"/>
        <end position="529"/>
    </location>
</feature>
<evidence type="ECO:0000256" key="4">
    <source>
        <dbReference type="ARBA" id="ARBA00022763"/>
    </source>
</evidence>
<dbReference type="Gene3D" id="3.40.50.300">
    <property type="entry name" value="P-loop containing nucleotide triphosphate hydrolases"/>
    <property type="match status" value="3"/>
</dbReference>
<feature type="compositionally biased region" description="Polar residues" evidence="16">
    <location>
        <begin position="482"/>
        <end position="499"/>
    </location>
</feature>
<dbReference type="InterPro" id="IPR000212">
    <property type="entry name" value="DNA_helicase_UvrD/REP"/>
</dbReference>
<organism evidence="19 20">
    <name type="scientific">Kocuria rhizophila (strain ATCC 9341 / DSM 348 / NBRC 103217 / DC2201)</name>
    <dbReference type="NCBI Taxonomy" id="378753"/>
    <lineage>
        <taxon>Bacteria</taxon>
        <taxon>Bacillati</taxon>
        <taxon>Actinomycetota</taxon>
        <taxon>Actinomycetes</taxon>
        <taxon>Micrococcales</taxon>
        <taxon>Micrococcaceae</taxon>
        <taxon>Kocuria</taxon>
    </lineage>
</organism>
<feature type="binding site" evidence="15">
    <location>
        <begin position="47"/>
        <end position="54"/>
    </location>
    <ligand>
        <name>ATP</name>
        <dbReference type="ChEBI" id="CHEBI:30616"/>
    </ligand>
</feature>
<dbReference type="eggNOG" id="COG0210">
    <property type="taxonomic scope" value="Bacteria"/>
</dbReference>
<evidence type="ECO:0000256" key="8">
    <source>
        <dbReference type="ARBA" id="ARBA00022840"/>
    </source>
</evidence>
<dbReference type="GO" id="GO:0004527">
    <property type="term" value="F:exonuclease activity"/>
    <property type="evidence" value="ECO:0007669"/>
    <property type="project" value="UniProtKB-KW"/>
</dbReference>
<reference evidence="19 20" key="1">
    <citation type="journal article" date="2008" name="J. Bacteriol.">
        <title>Complete genome sequence of the soil actinomycete Kocuria rhizophila.</title>
        <authorList>
            <person name="Takarada H."/>
            <person name="Sekine M."/>
            <person name="Kosugi H."/>
            <person name="Matsuo Y."/>
            <person name="Fujisawa T."/>
            <person name="Omata S."/>
            <person name="Kishi E."/>
            <person name="Shimizu A."/>
            <person name="Tsukatani N."/>
            <person name="Tanikawa S."/>
            <person name="Fujita N."/>
            <person name="Harayama S."/>
        </authorList>
    </citation>
    <scope>NUCLEOTIDE SEQUENCE [LARGE SCALE GENOMIC DNA]</scope>
    <source>
        <strain evidence="20">ATCC 9341 / DSM 348 / NBRC 103217 / DC2201</strain>
    </source>
</reference>
<keyword evidence="11" id="KW-0413">Isomerase</keyword>
<evidence type="ECO:0000256" key="11">
    <source>
        <dbReference type="ARBA" id="ARBA00023235"/>
    </source>
</evidence>
<evidence type="ECO:0000259" key="17">
    <source>
        <dbReference type="PROSITE" id="PS51198"/>
    </source>
</evidence>
<feature type="region of interest" description="Disordered" evidence="16">
    <location>
        <begin position="349"/>
        <end position="387"/>
    </location>
</feature>
<dbReference type="RefSeq" id="WP_012397926.1">
    <property type="nucleotide sequence ID" value="NC_010617.1"/>
</dbReference>
<comment type="similarity">
    <text evidence="1">Belongs to the helicase family. UvrD subfamily.</text>
</comment>
<dbReference type="KEGG" id="krh:KRH_08580"/>
<gene>
    <name evidence="19" type="ordered locus">KRH_08580</name>
</gene>
<comment type="catalytic activity">
    <reaction evidence="14">
        <text>ATP + H2O = ADP + phosphate + H(+)</text>
        <dbReference type="Rhea" id="RHEA:13065"/>
        <dbReference type="ChEBI" id="CHEBI:15377"/>
        <dbReference type="ChEBI" id="CHEBI:15378"/>
        <dbReference type="ChEBI" id="CHEBI:30616"/>
        <dbReference type="ChEBI" id="CHEBI:43474"/>
        <dbReference type="ChEBI" id="CHEBI:456216"/>
        <dbReference type="EC" id="5.6.2.4"/>
    </reaction>
</comment>
<dbReference type="EMBL" id="AP009152">
    <property type="protein sequence ID" value="BAG29205.1"/>
    <property type="molecule type" value="Genomic_DNA"/>
</dbReference>
<evidence type="ECO:0000256" key="13">
    <source>
        <dbReference type="ARBA" id="ARBA00034808"/>
    </source>
</evidence>
<evidence type="ECO:0000256" key="16">
    <source>
        <dbReference type="SAM" id="MobiDB-lite"/>
    </source>
</evidence>
<dbReference type="GO" id="GO:0005524">
    <property type="term" value="F:ATP binding"/>
    <property type="evidence" value="ECO:0007669"/>
    <property type="project" value="UniProtKB-UniRule"/>
</dbReference>
<dbReference type="GO" id="GO:0043138">
    <property type="term" value="F:3'-5' DNA helicase activity"/>
    <property type="evidence" value="ECO:0007669"/>
    <property type="project" value="UniProtKB-EC"/>
</dbReference>
<keyword evidence="5 15" id="KW-0378">Hydrolase</keyword>
<keyword evidence="8 15" id="KW-0067">ATP-binding</keyword>
<evidence type="ECO:0000259" key="18">
    <source>
        <dbReference type="PROSITE" id="PS51217"/>
    </source>
</evidence>
<feature type="region of interest" description="Disordered" evidence="16">
    <location>
        <begin position="556"/>
        <end position="593"/>
    </location>
</feature>
<dbReference type="PANTHER" id="PTHR11070">
    <property type="entry name" value="UVRD / RECB / PCRA DNA HELICASE FAMILY MEMBER"/>
    <property type="match status" value="1"/>
</dbReference>
<evidence type="ECO:0000256" key="9">
    <source>
        <dbReference type="ARBA" id="ARBA00023125"/>
    </source>
</evidence>
<evidence type="ECO:0000256" key="10">
    <source>
        <dbReference type="ARBA" id="ARBA00023204"/>
    </source>
</evidence>
<dbReference type="InterPro" id="IPR011604">
    <property type="entry name" value="PDDEXK-like_dom_sf"/>
</dbReference>
<dbReference type="Gene3D" id="1.10.10.160">
    <property type="match status" value="1"/>
</dbReference>
<dbReference type="Pfam" id="PF12705">
    <property type="entry name" value="PDDEXK_1"/>
    <property type="match status" value="1"/>
</dbReference>
<keyword evidence="9" id="KW-0238">DNA-binding</keyword>
<dbReference type="eggNOG" id="COG2887">
    <property type="taxonomic scope" value="Bacteria"/>
</dbReference>
<dbReference type="AlphaFoldDB" id="B2GL29"/>
<dbReference type="Gene3D" id="3.90.320.10">
    <property type="match status" value="1"/>
</dbReference>
<evidence type="ECO:0000313" key="19">
    <source>
        <dbReference type="EMBL" id="BAG29205.1"/>
    </source>
</evidence>
<dbReference type="InterPro" id="IPR014016">
    <property type="entry name" value="UvrD-like_ATP-bd"/>
</dbReference>
<dbReference type="InterPro" id="IPR027417">
    <property type="entry name" value="P-loop_NTPase"/>
</dbReference>
<evidence type="ECO:0000256" key="1">
    <source>
        <dbReference type="ARBA" id="ARBA00009922"/>
    </source>
</evidence>
<keyword evidence="6 15" id="KW-0347">Helicase</keyword>
<keyword evidence="10" id="KW-0234">DNA repair</keyword>
<dbReference type="Pfam" id="PF00580">
    <property type="entry name" value="UvrD-helicase"/>
    <property type="match status" value="1"/>
</dbReference>
<feature type="domain" description="UvrD-like helicase ATP-binding" evidence="17">
    <location>
        <begin position="26"/>
        <end position="330"/>
    </location>
</feature>
<evidence type="ECO:0000256" key="12">
    <source>
        <dbReference type="ARBA" id="ARBA00034617"/>
    </source>
</evidence>
<dbReference type="PROSITE" id="PS51198">
    <property type="entry name" value="UVRD_HELICASE_ATP_BIND"/>
    <property type="match status" value="1"/>
</dbReference>
<evidence type="ECO:0000256" key="3">
    <source>
        <dbReference type="ARBA" id="ARBA00022741"/>
    </source>
</evidence>
<evidence type="ECO:0000256" key="5">
    <source>
        <dbReference type="ARBA" id="ARBA00022801"/>
    </source>
</evidence>
<evidence type="ECO:0000313" key="20">
    <source>
        <dbReference type="Proteomes" id="UP000008838"/>
    </source>
</evidence>
<evidence type="ECO:0000256" key="2">
    <source>
        <dbReference type="ARBA" id="ARBA00022722"/>
    </source>
</evidence>
<dbReference type="GO" id="GO:0003677">
    <property type="term" value="F:DNA binding"/>
    <property type="evidence" value="ECO:0007669"/>
    <property type="project" value="UniProtKB-KW"/>
</dbReference>
<keyword evidence="7" id="KW-0269">Exonuclease</keyword>
<dbReference type="STRING" id="378753.KRH_08580"/>
<evidence type="ECO:0000256" key="6">
    <source>
        <dbReference type="ARBA" id="ARBA00022806"/>
    </source>
</evidence>
<dbReference type="SUPFAM" id="SSF52540">
    <property type="entry name" value="P-loop containing nucleoside triphosphate hydrolases"/>
    <property type="match status" value="1"/>
</dbReference>
<dbReference type="GO" id="GO:0033202">
    <property type="term" value="C:DNA helicase complex"/>
    <property type="evidence" value="ECO:0007669"/>
    <property type="project" value="TreeGrafter"/>
</dbReference>
<feature type="region of interest" description="Disordered" evidence="16">
    <location>
        <begin position="1"/>
        <end position="24"/>
    </location>
</feature>
<keyword evidence="4" id="KW-0227">DNA damage</keyword>
<dbReference type="GO" id="GO:0000725">
    <property type="term" value="P:recombinational repair"/>
    <property type="evidence" value="ECO:0007669"/>
    <property type="project" value="TreeGrafter"/>
</dbReference>
<protein>
    <recommendedName>
        <fullName evidence="13">DNA 3'-5' helicase</fullName>
        <ecNumber evidence="13">5.6.2.4</ecNumber>
    </recommendedName>
</protein>
<proteinExistence type="inferred from homology"/>
<evidence type="ECO:0000256" key="7">
    <source>
        <dbReference type="ARBA" id="ARBA00022839"/>
    </source>
</evidence>
<keyword evidence="2" id="KW-0540">Nuclease</keyword>
<evidence type="ECO:0000256" key="14">
    <source>
        <dbReference type="ARBA" id="ARBA00048988"/>
    </source>
</evidence>
<evidence type="ECO:0000256" key="15">
    <source>
        <dbReference type="PROSITE-ProRule" id="PRU00560"/>
    </source>
</evidence>
<dbReference type="HOGENOM" id="CLU_004900_0_0_11"/>
<comment type="catalytic activity">
    <reaction evidence="12">
        <text>Couples ATP hydrolysis with the unwinding of duplex DNA by translocating in the 3'-5' direction.</text>
        <dbReference type="EC" id="5.6.2.4"/>
    </reaction>
</comment>
<accession>B2GL29</accession>
<keyword evidence="20" id="KW-1185">Reference proteome</keyword>
<dbReference type="InterPro" id="IPR014017">
    <property type="entry name" value="DNA_helicase_UvrD-like_C"/>
</dbReference>
<sequence>MRTQREASWRVLPPRGTGTGQAGTTLDPAQQTVVDLPAGHGPVLVLGAPGTGRSTVVVEGVVRRIADGTDPQRMLVLAPSRESAATLRDLVSRRAAATISTPLVRAWQAYAFDVLRRAQAEELLTGIDLPPVLLSGPEQDAFLAEMMRGHATGLGGAVVWPADLQDALGTRGFRGQLRELFDRMNEYRVEPEQLAAWAGPLGHPEWRAAAAFRTEYQQVRALRMPNVFDPSELVDRAARVLEEHPDFLSREQQRLDVVMVDDLQEATPSVHRLIGVLCRGRDAVFTANPDTTVQGFRGARPDLLRTLEDRVGTPSHPVQRLHLHTSHRMSLPVNEAWQRVARAVPVIAGARTERAPEQPADTDPEPGGDPADGVNAPVTGPGTAGRLVTPDGVRVATFASPTAQARWCADHFLRLHVLRGIPYREMAVIVRSGPQLSALTRQLASLGVPTTTSAAETPLRDEPAVIPLLDALRLLLAAQEATPGQEQQNADRQTHSGQHASPDAQPVGAAQDGEAPYDGEGPLDGDASSEGETGPAGDDTPGVAALDRSRAGQMLSEVRPVVQGPVDGAPSTAGRNEDLVSEDSAASGDPRSARTVLTAATAVSLLTSRIGGASPMEVRRIRQRLRGYELRTGGGRTSDDLLVQALGDGLLLELAEVRSDAAARVADMLQAGQDALDTPGATAESVLWALWEASGVGPRWRRRALAGGAEAVRADRDLDAVVGLFEAAERFVDQVPGATASAFMEYMDHQELPMDTLAARAPAEDNVSVTTPAGAAGREWSHVVVAGVQQGVWPNTALRGQLLGTDVLTDALDHGPEQAVRLGAVDRLRQVRFDELRQFATAVSRARSGLTVTAVATQDEQPSEFVDLVALGRGEETGITVEELDAPEPLTLRQLTGTLRRALNAVDTPETEREAAARLLHEFATAQDPVAGAAPEQWWGVNPLTTEEALFDAEEPVRVSPSKIETVHRSPLDWFVGEARATETTDLKRGLGTLVHDIAEHMPDADAVELITELRRRWPSLGMPEGWTGAQELERAETMLRKFAQYAREMRTRHERELVAVEGGFQVLVRDSARDALLTGRVDRLEVDAHGRHVVVDLKTGRHKPTGADIPEHPQLAAYQVALQAGAGQAMQDSVQGEDLHGTDRPERIELPEGTVLTQPGGALLVQLGDATAKPGVQQQDPLDEDQQWARELITQAALLMAGTRFEARHTAEQENGSHGRSCAVPWVCPLCAQGRQVTEK</sequence>
<dbReference type="PROSITE" id="PS51217">
    <property type="entry name" value="UVRD_HELICASE_CTER"/>
    <property type="match status" value="1"/>
</dbReference>
<dbReference type="OrthoDB" id="5240387at2"/>
<dbReference type="PANTHER" id="PTHR11070:SF59">
    <property type="entry name" value="DNA 3'-5' HELICASE"/>
    <property type="match status" value="1"/>
</dbReference>
<dbReference type="EC" id="5.6.2.4" evidence="13"/>
<dbReference type="Proteomes" id="UP000008838">
    <property type="component" value="Chromosome"/>
</dbReference>
<keyword evidence="3 15" id="KW-0547">Nucleotide-binding</keyword>
<dbReference type="InterPro" id="IPR013986">
    <property type="entry name" value="DExx_box_DNA_helicase_dom_sf"/>
</dbReference>